<evidence type="ECO:0000256" key="6">
    <source>
        <dbReference type="ARBA" id="ARBA00022792"/>
    </source>
</evidence>
<dbReference type="EMBL" id="JAODAN010000008">
    <property type="protein sequence ID" value="KAK1922455.1"/>
    <property type="molecule type" value="Genomic_DNA"/>
</dbReference>
<keyword evidence="9 12" id="KW-0496">Mitochondrion</keyword>
<evidence type="ECO:0000256" key="12">
    <source>
        <dbReference type="PIRNR" id="PIRNR000283"/>
    </source>
</evidence>
<keyword evidence="5 13" id="KW-0812">Transmembrane</keyword>
<dbReference type="CDD" id="cd22888">
    <property type="entry name" value="CcO_VIIa_fungal"/>
    <property type="match status" value="1"/>
</dbReference>
<comment type="pathway">
    <text evidence="2 12">Energy metabolism; oxidative phosphorylation.</text>
</comment>
<evidence type="ECO:0000256" key="2">
    <source>
        <dbReference type="ARBA" id="ARBA00004673"/>
    </source>
</evidence>
<comment type="caution">
    <text evidence="14">The sequence shown here is derived from an EMBL/GenBank/DDBJ whole genome shotgun (WGS) entry which is preliminary data.</text>
</comment>
<keyword evidence="6 12" id="KW-0999">Mitochondrion inner membrane</keyword>
<evidence type="ECO:0000256" key="8">
    <source>
        <dbReference type="ARBA" id="ARBA00023002"/>
    </source>
</evidence>
<dbReference type="GO" id="GO:0016491">
    <property type="term" value="F:oxidoreductase activity"/>
    <property type="evidence" value="ECO:0007669"/>
    <property type="project" value="UniProtKB-KW"/>
</dbReference>
<evidence type="ECO:0000313" key="14">
    <source>
        <dbReference type="EMBL" id="KAK1922455.1"/>
    </source>
</evidence>
<keyword evidence="8 12" id="KW-0560">Oxidoreductase</keyword>
<accession>A0AAD9CXW5</accession>
<gene>
    <name evidence="14" type="ORF">DB88DRAFT_495114</name>
</gene>
<protein>
    <recommendedName>
        <fullName evidence="4 12">Cytochrome c oxidase subunit 9, mitochondrial</fullName>
    </recommendedName>
    <alternativeName>
        <fullName evidence="11 12">Cytochrome c oxidase polypeptide VIIA</fullName>
    </alternativeName>
</protein>
<comment type="similarity">
    <text evidence="3 12">Belongs to the fungal cytochrome c oxidase subunit 7a family.</text>
</comment>
<feature type="transmembrane region" description="Helical" evidence="13">
    <location>
        <begin position="14"/>
        <end position="33"/>
    </location>
</feature>
<proteinExistence type="inferred from homology"/>
<evidence type="ECO:0000256" key="11">
    <source>
        <dbReference type="ARBA" id="ARBA00031091"/>
    </source>
</evidence>
<dbReference type="GO" id="GO:0006123">
    <property type="term" value="P:mitochondrial electron transport, cytochrome c to oxygen"/>
    <property type="evidence" value="ECO:0007669"/>
    <property type="project" value="InterPro"/>
</dbReference>
<evidence type="ECO:0000256" key="9">
    <source>
        <dbReference type="ARBA" id="ARBA00023128"/>
    </source>
</evidence>
<evidence type="ECO:0000256" key="1">
    <source>
        <dbReference type="ARBA" id="ARBA00004434"/>
    </source>
</evidence>
<keyword evidence="15" id="KW-1185">Reference proteome</keyword>
<evidence type="ECO:0000313" key="15">
    <source>
        <dbReference type="Proteomes" id="UP001182556"/>
    </source>
</evidence>
<organism evidence="14 15">
    <name type="scientific">Papiliotrema laurentii</name>
    <name type="common">Cryptococcus laurentii</name>
    <dbReference type="NCBI Taxonomy" id="5418"/>
    <lineage>
        <taxon>Eukaryota</taxon>
        <taxon>Fungi</taxon>
        <taxon>Dikarya</taxon>
        <taxon>Basidiomycota</taxon>
        <taxon>Agaricomycotina</taxon>
        <taxon>Tremellomycetes</taxon>
        <taxon>Tremellales</taxon>
        <taxon>Rhynchogastremaceae</taxon>
        <taxon>Papiliotrema</taxon>
    </lineage>
</organism>
<dbReference type="InterPro" id="IPR014368">
    <property type="entry name" value="Cyt_c_oxidase_su7a_fun"/>
</dbReference>
<dbReference type="PANTHER" id="PTHR28264:SF1">
    <property type="entry name" value="CYTOCHROME C OXIDASE SUBUNIT 6C"/>
    <property type="match status" value="1"/>
</dbReference>
<dbReference type="PANTHER" id="PTHR28264">
    <property type="entry name" value="CYTOCHROME C OXIDASE SUBUNIT 7A"/>
    <property type="match status" value="1"/>
</dbReference>
<reference evidence="14" key="1">
    <citation type="submission" date="2023-02" db="EMBL/GenBank/DDBJ databases">
        <title>Identification and recombinant expression of a fungal hydrolase from Papiliotrema laurentii that hydrolyzes apple cutin and clears colloidal polyester polyurethane.</title>
        <authorList>
            <consortium name="DOE Joint Genome Institute"/>
            <person name="Roman V.A."/>
            <person name="Bojanowski C."/>
            <person name="Crable B.R."/>
            <person name="Wagner D.N."/>
            <person name="Hung C.S."/>
            <person name="Nadeau L.J."/>
            <person name="Schratz L."/>
            <person name="Haridas S."/>
            <person name="Pangilinan J."/>
            <person name="Lipzen A."/>
            <person name="Na H."/>
            <person name="Yan M."/>
            <person name="Ng V."/>
            <person name="Grigoriev I.V."/>
            <person name="Spatafora J.W."/>
            <person name="Barlow D."/>
            <person name="Biffinger J."/>
            <person name="Kelley-Loughnane N."/>
            <person name="Varaljay V.A."/>
            <person name="Crookes-Goodson W.J."/>
        </authorList>
    </citation>
    <scope>NUCLEOTIDE SEQUENCE</scope>
    <source>
        <strain evidence="14">5307AH</strain>
    </source>
</reference>
<dbReference type="GO" id="GO:0005743">
    <property type="term" value="C:mitochondrial inner membrane"/>
    <property type="evidence" value="ECO:0007669"/>
    <property type="project" value="UniProtKB-SubCell"/>
</dbReference>
<comment type="function">
    <text evidence="12">Component of the cytochrome c oxidase, the last enzyme in the mitochondrial electron transport chain which drives oxidative phosphorylation.</text>
</comment>
<evidence type="ECO:0000256" key="7">
    <source>
        <dbReference type="ARBA" id="ARBA00022989"/>
    </source>
</evidence>
<dbReference type="PIRSF" id="PIRSF000283">
    <property type="entry name" value="COX9"/>
    <property type="match status" value="1"/>
</dbReference>
<evidence type="ECO:0000256" key="3">
    <source>
        <dbReference type="ARBA" id="ARBA00008862"/>
    </source>
</evidence>
<evidence type="ECO:0000256" key="13">
    <source>
        <dbReference type="SAM" id="Phobius"/>
    </source>
</evidence>
<sequence length="58" mass="6441">MAIAPIVGMLRKKLITDLSIALGLGTALGYGYWYGFHLPAMAKRDAFYVKYEQDRASS</sequence>
<keyword evidence="10 12" id="KW-0472">Membrane</keyword>
<dbReference type="Proteomes" id="UP001182556">
    <property type="component" value="Unassembled WGS sequence"/>
</dbReference>
<comment type="subcellular location">
    <subcellularLocation>
        <location evidence="1">Mitochondrion inner membrane</location>
        <topology evidence="1">Single-pass membrane protein</topology>
    </subcellularLocation>
</comment>
<dbReference type="GO" id="GO:0004129">
    <property type="term" value="F:cytochrome-c oxidase activity"/>
    <property type="evidence" value="ECO:0007669"/>
    <property type="project" value="TreeGrafter"/>
</dbReference>
<evidence type="ECO:0000256" key="5">
    <source>
        <dbReference type="ARBA" id="ARBA00022692"/>
    </source>
</evidence>
<evidence type="ECO:0000256" key="4">
    <source>
        <dbReference type="ARBA" id="ARBA00016081"/>
    </source>
</evidence>
<dbReference type="AlphaFoldDB" id="A0AAD9CXW5"/>
<evidence type="ECO:0000256" key="10">
    <source>
        <dbReference type="ARBA" id="ARBA00023136"/>
    </source>
</evidence>
<name>A0AAD9CXW5_PAPLA</name>
<keyword evidence="7 13" id="KW-1133">Transmembrane helix</keyword>